<protein>
    <submittedName>
        <fullName evidence="2">Uncharacterized protein</fullName>
    </submittedName>
</protein>
<keyword evidence="1" id="KW-0812">Transmembrane</keyword>
<dbReference type="RefSeq" id="WP_038472986.1">
    <property type="nucleotide sequence ID" value="NZ_CP009451.1"/>
</dbReference>
<sequence length="253" mass="27507">MSKQEEIDFWPGYVDALMNLVLNLLFLSAIFAIAIFVLGMESSRLRVINADNKNKSSLENAAVNKEPYKSRVDLMINKDRSVEAKNESSSEAGADGDPAKASLGAAINDVNNLALSNQKNDKPSASSGKTLIVNVTSDPVVQNENVIDKVIVKKERDKLLAILYPKDTVVIDDEVKSELNSLFSQSFANNQKVLIWGVSSASSAVSNRLTYLRIMAVRNVLLDKDVPNKNISISIYGGKVDAAGGKIYILGTE</sequence>
<organism evidence="2 3">
    <name type="scientific">Cedecea neteri</name>
    <dbReference type="NCBI Taxonomy" id="158822"/>
    <lineage>
        <taxon>Bacteria</taxon>
        <taxon>Pseudomonadati</taxon>
        <taxon>Pseudomonadota</taxon>
        <taxon>Gammaproteobacteria</taxon>
        <taxon>Enterobacterales</taxon>
        <taxon>Enterobacteriaceae</taxon>
        <taxon>Cedecea</taxon>
    </lineage>
</organism>
<dbReference type="AlphaFoldDB" id="A0A089PZ88"/>
<dbReference type="KEGG" id="cnt:JT31_02550"/>
<feature type="transmembrane region" description="Helical" evidence="1">
    <location>
        <begin position="20"/>
        <end position="39"/>
    </location>
</feature>
<dbReference type="SUPFAM" id="SSF103088">
    <property type="entry name" value="OmpA-like"/>
    <property type="match status" value="1"/>
</dbReference>
<keyword evidence="1" id="KW-0472">Membrane</keyword>
<proteinExistence type="predicted"/>
<reference evidence="2 3" key="1">
    <citation type="submission" date="2014-09" db="EMBL/GenBank/DDBJ databases">
        <title>Cedecea neteri SSMD04 Genome Sequencing.</title>
        <authorList>
            <person name="Tan J.-Y."/>
        </authorList>
    </citation>
    <scope>NUCLEOTIDE SEQUENCE [LARGE SCALE GENOMIC DNA]</scope>
    <source>
        <strain evidence="2 3">SSMD04</strain>
    </source>
</reference>
<dbReference type="EMBL" id="CP009451">
    <property type="protein sequence ID" value="AIR03534.1"/>
    <property type="molecule type" value="Genomic_DNA"/>
</dbReference>
<evidence type="ECO:0000256" key="1">
    <source>
        <dbReference type="SAM" id="Phobius"/>
    </source>
</evidence>
<keyword evidence="3" id="KW-1185">Reference proteome</keyword>
<dbReference type="InterPro" id="IPR036737">
    <property type="entry name" value="OmpA-like_sf"/>
</dbReference>
<accession>A0A089PZ88</accession>
<name>A0A089PZ88_9ENTR</name>
<gene>
    <name evidence="2" type="ORF">JT31_02550</name>
</gene>
<evidence type="ECO:0000313" key="3">
    <source>
        <dbReference type="Proteomes" id="UP000029481"/>
    </source>
</evidence>
<keyword evidence="1" id="KW-1133">Transmembrane helix</keyword>
<dbReference type="Proteomes" id="UP000029481">
    <property type="component" value="Chromosome"/>
</dbReference>
<evidence type="ECO:0000313" key="2">
    <source>
        <dbReference type="EMBL" id="AIR03534.1"/>
    </source>
</evidence>